<keyword evidence="2" id="KW-1185">Reference proteome</keyword>
<accession>A0ABM8AXX5</accession>
<sequence>MPESELISEVQKRRIPIYLVTPFNLSMFNEDKVQNKYEDSTNEVFIGFAYVA</sequence>
<organism evidence="1 2">
    <name type="scientific">Pseudodesulfovibrio nedwellii</name>
    <dbReference type="NCBI Taxonomy" id="2973072"/>
    <lineage>
        <taxon>Bacteria</taxon>
        <taxon>Pseudomonadati</taxon>
        <taxon>Thermodesulfobacteriota</taxon>
        <taxon>Desulfovibrionia</taxon>
        <taxon>Desulfovibrionales</taxon>
        <taxon>Desulfovibrionaceae</taxon>
    </lineage>
</organism>
<proteinExistence type="predicted"/>
<gene>
    <name evidence="1" type="ORF">SYK_06740</name>
</gene>
<dbReference type="EMBL" id="AP026709">
    <property type="protein sequence ID" value="BDQ36314.1"/>
    <property type="molecule type" value="Genomic_DNA"/>
</dbReference>
<name>A0ABM8AXX5_9BACT</name>
<protein>
    <submittedName>
        <fullName evidence="1">Uncharacterized protein</fullName>
    </submittedName>
</protein>
<reference evidence="1 2" key="1">
    <citation type="submission" date="2022-08" db="EMBL/GenBank/DDBJ databases">
        <title>Genome Sequence of the sulphate-reducing bacterium, Pseudodesulfovibrio sp. SYK.</title>
        <authorList>
            <person name="Kondo R."/>
            <person name="Kataoka T."/>
        </authorList>
    </citation>
    <scope>NUCLEOTIDE SEQUENCE [LARGE SCALE GENOMIC DNA]</scope>
    <source>
        <strain evidence="1 2">SYK</strain>
    </source>
</reference>
<dbReference type="RefSeq" id="WP_281762229.1">
    <property type="nucleotide sequence ID" value="NZ_AP026709.1"/>
</dbReference>
<evidence type="ECO:0000313" key="1">
    <source>
        <dbReference type="EMBL" id="BDQ36314.1"/>
    </source>
</evidence>
<dbReference type="Proteomes" id="UP001317742">
    <property type="component" value="Chromosome"/>
</dbReference>
<evidence type="ECO:0000313" key="2">
    <source>
        <dbReference type="Proteomes" id="UP001317742"/>
    </source>
</evidence>